<protein>
    <submittedName>
        <fullName evidence="2">Transmembrane protein</fullName>
    </submittedName>
</protein>
<sequence>MDDFVIYNNFSPFNININTDNFSINIHNIIFQLQYFFSTFFLLLKLWGNKRKDSGRVRSVKIIQYSKQQHWILSNNYKNGGELFNIQRLVCTASIFLKYIIISTTPSSTLFHHPQQLQQQHLQSKSISTILKKFFVKI</sequence>
<accession>A0AC35GKE0</accession>
<dbReference type="Proteomes" id="UP000887580">
    <property type="component" value="Unplaced"/>
</dbReference>
<evidence type="ECO:0000313" key="1">
    <source>
        <dbReference type="Proteomes" id="UP000887580"/>
    </source>
</evidence>
<proteinExistence type="predicted"/>
<reference evidence="2" key="1">
    <citation type="submission" date="2022-11" db="UniProtKB">
        <authorList>
            <consortium name="WormBaseParasite"/>
        </authorList>
    </citation>
    <scope>IDENTIFICATION</scope>
</reference>
<evidence type="ECO:0000313" key="2">
    <source>
        <dbReference type="WBParaSite" id="PS1159_v2.g594.t1"/>
    </source>
</evidence>
<name>A0AC35GKE0_9BILA</name>
<dbReference type="WBParaSite" id="PS1159_v2.g594.t1">
    <property type="protein sequence ID" value="PS1159_v2.g594.t1"/>
    <property type="gene ID" value="PS1159_v2.g594"/>
</dbReference>
<organism evidence="1 2">
    <name type="scientific">Panagrolaimus sp. PS1159</name>
    <dbReference type="NCBI Taxonomy" id="55785"/>
    <lineage>
        <taxon>Eukaryota</taxon>
        <taxon>Metazoa</taxon>
        <taxon>Ecdysozoa</taxon>
        <taxon>Nematoda</taxon>
        <taxon>Chromadorea</taxon>
        <taxon>Rhabditida</taxon>
        <taxon>Tylenchina</taxon>
        <taxon>Panagrolaimomorpha</taxon>
        <taxon>Panagrolaimoidea</taxon>
        <taxon>Panagrolaimidae</taxon>
        <taxon>Panagrolaimus</taxon>
    </lineage>
</organism>